<sequence>MNQQLIPIEDAAKDFINSKGGVVTVSSPNVGKLCCGHVNFAPEVKIGPPTDPENYYLGEFNGITVYQHKDIKPTSNLSIGLAKVLGIKYLVVNGWKLV</sequence>
<organism evidence="1 2">
    <name type="scientific">Desulfotomaculum nigrificans (strain DSM 14880 / VKM B-2319 / CO-1-SRB)</name>
    <name type="common">Desulfotomaculum carboxydivorans</name>
    <dbReference type="NCBI Taxonomy" id="868595"/>
    <lineage>
        <taxon>Bacteria</taxon>
        <taxon>Bacillati</taxon>
        <taxon>Bacillota</taxon>
        <taxon>Clostridia</taxon>
        <taxon>Eubacteriales</taxon>
        <taxon>Desulfotomaculaceae</taxon>
        <taxon>Desulfotomaculum</taxon>
    </lineage>
</organism>
<protein>
    <submittedName>
        <fullName evidence="1">Uncharacterized protein</fullName>
    </submittedName>
</protein>
<dbReference type="RefSeq" id="WP_003540353.1">
    <property type="nucleotide sequence ID" value="NC_015565.1"/>
</dbReference>
<reference evidence="1" key="1">
    <citation type="submission" date="2011-05" db="EMBL/GenBank/DDBJ databases">
        <title>Complete sequence of Desulfotomaculum carboxydivorans CO-1-SRB.</title>
        <authorList>
            <consortium name="US DOE Joint Genome Institute"/>
            <person name="Lucas S."/>
            <person name="Han J."/>
            <person name="Lapidus A."/>
            <person name="Cheng J.-F."/>
            <person name="Goodwin L."/>
            <person name="Pitluck S."/>
            <person name="Peters L."/>
            <person name="Mikhailova N."/>
            <person name="Lu M."/>
            <person name="Han C."/>
            <person name="Tapia R."/>
            <person name="Land M."/>
            <person name="Hauser L."/>
            <person name="Kyrpides N."/>
            <person name="Ivanova N."/>
            <person name="Pagani I."/>
            <person name="Stams A."/>
            <person name="Plugge C."/>
            <person name="Muyzer G."/>
            <person name="Kuever J."/>
            <person name="Parshina S."/>
            <person name="Ivanova A."/>
            <person name="Nazina T."/>
            <person name="Woyke T."/>
        </authorList>
    </citation>
    <scope>NUCLEOTIDE SEQUENCE [LARGE SCALE GENOMIC DNA]</scope>
    <source>
        <strain evidence="1">CO-1-SRB</strain>
    </source>
</reference>
<gene>
    <name evidence="1" type="ordered locus">Desca_0966</name>
</gene>
<dbReference type="InterPro" id="IPR049744">
    <property type="entry name" value="CC/Se_fam"/>
</dbReference>
<name>F6B2L3_DESCC</name>
<dbReference type="HOGENOM" id="CLU_182827_0_0_9"/>
<dbReference type="KEGG" id="dca:Desca_0966"/>
<dbReference type="eggNOG" id="ENOG5033BZ1">
    <property type="taxonomic scope" value="Bacteria"/>
</dbReference>
<proteinExistence type="predicted"/>
<evidence type="ECO:0000313" key="1">
    <source>
        <dbReference type="EMBL" id="AEF93842.1"/>
    </source>
</evidence>
<dbReference type="NCBIfam" id="NF041239">
    <property type="entry name" value="Moor_selen_rel"/>
    <property type="match status" value="1"/>
</dbReference>
<accession>F6B2L3</accession>
<dbReference type="Proteomes" id="UP000009226">
    <property type="component" value="Chromosome"/>
</dbReference>
<dbReference type="AlphaFoldDB" id="F6B2L3"/>
<evidence type="ECO:0000313" key="2">
    <source>
        <dbReference type="Proteomes" id="UP000009226"/>
    </source>
</evidence>
<keyword evidence="2" id="KW-1185">Reference proteome</keyword>
<dbReference type="EMBL" id="CP002736">
    <property type="protein sequence ID" value="AEF93842.1"/>
    <property type="molecule type" value="Genomic_DNA"/>
</dbReference>